<accession>A0A9P6RHZ5</accession>
<dbReference type="AlphaFoldDB" id="A0A9P6RHZ5"/>
<evidence type="ECO:0000313" key="1">
    <source>
        <dbReference type="EMBL" id="KAG0319098.1"/>
    </source>
</evidence>
<sequence length="69" mass="8133">MEHKSPQDRCHVWGLENSHVFFIALQPGSSYHEYSCYSDILAFMEEYAKVSEPEYCFFEQIHEGHACNE</sequence>
<reference evidence="1" key="1">
    <citation type="journal article" date="2020" name="Fungal Divers.">
        <title>Resolving the Mortierellaceae phylogeny through synthesis of multi-gene phylogenetics and phylogenomics.</title>
        <authorList>
            <person name="Vandepol N."/>
            <person name="Liber J."/>
            <person name="Desiro A."/>
            <person name="Na H."/>
            <person name="Kennedy M."/>
            <person name="Barry K."/>
            <person name="Grigoriev I.V."/>
            <person name="Miller A.N."/>
            <person name="O'Donnell K."/>
            <person name="Stajich J.E."/>
            <person name="Bonito G."/>
        </authorList>
    </citation>
    <scope>NUCLEOTIDE SEQUENCE</scope>
    <source>
        <strain evidence="1">REB-010B</strain>
    </source>
</reference>
<protein>
    <submittedName>
        <fullName evidence="1">Uncharacterized protein</fullName>
    </submittedName>
</protein>
<comment type="caution">
    <text evidence="1">The sequence shown here is derived from an EMBL/GenBank/DDBJ whole genome shotgun (WGS) entry which is preliminary data.</text>
</comment>
<proteinExistence type="predicted"/>
<dbReference type="EMBL" id="JAAAIP010000338">
    <property type="protein sequence ID" value="KAG0319098.1"/>
    <property type="molecule type" value="Genomic_DNA"/>
</dbReference>
<organism evidence="1 2">
    <name type="scientific">Dissophora globulifera</name>
    <dbReference type="NCBI Taxonomy" id="979702"/>
    <lineage>
        <taxon>Eukaryota</taxon>
        <taxon>Fungi</taxon>
        <taxon>Fungi incertae sedis</taxon>
        <taxon>Mucoromycota</taxon>
        <taxon>Mortierellomycotina</taxon>
        <taxon>Mortierellomycetes</taxon>
        <taxon>Mortierellales</taxon>
        <taxon>Mortierellaceae</taxon>
        <taxon>Dissophora</taxon>
    </lineage>
</organism>
<dbReference type="Proteomes" id="UP000738325">
    <property type="component" value="Unassembled WGS sequence"/>
</dbReference>
<gene>
    <name evidence="1" type="ORF">BGZ99_005281</name>
</gene>
<evidence type="ECO:0000313" key="2">
    <source>
        <dbReference type="Proteomes" id="UP000738325"/>
    </source>
</evidence>
<dbReference type="OrthoDB" id="2402312at2759"/>
<keyword evidence="2" id="KW-1185">Reference proteome</keyword>
<name>A0A9P6RHZ5_9FUNG</name>